<dbReference type="PANTHER" id="PTHR48081">
    <property type="entry name" value="AB HYDROLASE SUPERFAMILY PROTEIN C4A8.06C"/>
    <property type="match status" value="1"/>
</dbReference>
<accession>A0A061AAD4</accession>
<proteinExistence type="predicted"/>
<dbReference type="InterPro" id="IPR050300">
    <property type="entry name" value="GDXG_lipolytic_enzyme"/>
</dbReference>
<dbReference type="PATRIC" id="fig|35623.3.peg.720"/>
<dbReference type="OrthoDB" id="9815425at2"/>
<protein>
    <submittedName>
        <fullName evidence="3">Alpha/beta hydrolase fold-3 domain containing protein</fullName>
    </submittedName>
</protein>
<keyword evidence="1 3" id="KW-0378">Hydrolase</keyword>
<gene>
    <name evidence="3" type="ORF">Aocu_07200</name>
</gene>
<name>A0A061AAD4_9MOLU</name>
<dbReference type="Gene3D" id="3.40.50.1820">
    <property type="entry name" value="alpha/beta hydrolase"/>
    <property type="match status" value="1"/>
</dbReference>
<dbReference type="PANTHER" id="PTHR48081:SF8">
    <property type="entry name" value="ALPHA_BETA HYDROLASE FOLD-3 DOMAIN-CONTAINING PROTEIN-RELATED"/>
    <property type="match status" value="1"/>
</dbReference>
<evidence type="ECO:0000256" key="1">
    <source>
        <dbReference type="ARBA" id="ARBA00022801"/>
    </source>
</evidence>
<dbReference type="SUPFAM" id="SSF53474">
    <property type="entry name" value="alpha/beta-Hydrolases"/>
    <property type="match status" value="1"/>
</dbReference>
<dbReference type="Pfam" id="PF07859">
    <property type="entry name" value="Abhydrolase_3"/>
    <property type="match status" value="1"/>
</dbReference>
<dbReference type="RefSeq" id="WP_045749297.1">
    <property type="nucleotide sequence ID" value="NZ_FUZK01000001.1"/>
</dbReference>
<dbReference type="InParanoid" id="A0A061AAD4"/>
<dbReference type="HOGENOM" id="CLU_012494_6_1_14"/>
<keyword evidence="4" id="KW-1185">Reference proteome</keyword>
<dbReference type="GO" id="GO:0016787">
    <property type="term" value="F:hydrolase activity"/>
    <property type="evidence" value="ECO:0007669"/>
    <property type="project" value="UniProtKB-KW"/>
</dbReference>
<dbReference type="EMBL" id="LK028559">
    <property type="protein sequence ID" value="CDR30793.1"/>
    <property type="molecule type" value="Genomic_DNA"/>
</dbReference>
<organism evidence="3 4">
    <name type="scientific">Acholeplasma oculi</name>
    <dbReference type="NCBI Taxonomy" id="35623"/>
    <lineage>
        <taxon>Bacteria</taxon>
        <taxon>Bacillati</taxon>
        <taxon>Mycoplasmatota</taxon>
        <taxon>Mollicutes</taxon>
        <taxon>Acholeplasmatales</taxon>
        <taxon>Acholeplasmataceae</taxon>
        <taxon>Acholeplasma</taxon>
    </lineage>
</organism>
<evidence type="ECO:0000313" key="4">
    <source>
        <dbReference type="Proteomes" id="UP000032434"/>
    </source>
</evidence>
<sequence length="320" mass="36345">MKITKDMIHPELRLSASFIKFFMPSFKVGTLKLVKQMSQTIKGKCFSKIYYEEKYIKRSDGSLLRLAIYAPLIRKPNKVGLLWMHGGGYGLGIPEMNEKLYKMLIDETDCVIIAPDYTLSIEKPYPAAIDDCYLALEWMKANANLYMINPNQLMIGGESAGGGLTAALSLLARDRGDIEIAFQMPLYPMLDDRMVTESAKFNNDPVWNSSSNYLAWKLYLGELFETEDVPIYAAPARALHYKNLPPTLTYVGSIEAFRDETISYVEKLRLAGVHVEFQIFDGGYHAFDILSGRTSIGIKALEFLLTNFKYATQHYFKENK</sequence>
<dbReference type="Proteomes" id="UP000032434">
    <property type="component" value="Chromosome 1"/>
</dbReference>
<dbReference type="InterPro" id="IPR029058">
    <property type="entry name" value="AB_hydrolase_fold"/>
</dbReference>
<dbReference type="STRING" id="35623.Aocu_07200"/>
<reference evidence="4" key="1">
    <citation type="submission" date="2014-05" db="EMBL/GenBank/DDBJ databases">
        <authorList>
            <person name="Kube M."/>
        </authorList>
    </citation>
    <scope>NUCLEOTIDE SEQUENCE [LARGE SCALE GENOMIC DNA]</scope>
</reference>
<feature type="domain" description="Alpha/beta hydrolase fold-3" evidence="2">
    <location>
        <begin position="81"/>
        <end position="287"/>
    </location>
</feature>
<dbReference type="InterPro" id="IPR013094">
    <property type="entry name" value="AB_hydrolase_3"/>
</dbReference>
<evidence type="ECO:0000259" key="2">
    <source>
        <dbReference type="Pfam" id="PF07859"/>
    </source>
</evidence>
<dbReference type="KEGG" id="aoc:Aocu_07200"/>
<evidence type="ECO:0000313" key="3">
    <source>
        <dbReference type="EMBL" id="CDR30793.1"/>
    </source>
</evidence>
<dbReference type="AlphaFoldDB" id="A0A061AAD4"/>